<keyword evidence="5 12" id="KW-0547">Nucleotide-binding</keyword>
<feature type="binding site" evidence="12">
    <location>
        <position position="939"/>
    </location>
    <ligand>
        <name>Zn(2+)</name>
        <dbReference type="ChEBI" id="CHEBI:29105"/>
    </ligand>
</feature>
<dbReference type="GO" id="GO:0000049">
    <property type="term" value="F:tRNA binding"/>
    <property type="evidence" value="ECO:0007669"/>
    <property type="project" value="InterPro"/>
</dbReference>
<evidence type="ECO:0000256" key="8">
    <source>
        <dbReference type="ARBA" id="ARBA00022917"/>
    </source>
</evidence>
<dbReference type="Pfam" id="PF00133">
    <property type="entry name" value="tRNA-synt_1"/>
    <property type="match status" value="1"/>
</dbReference>
<dbReference type="InterPro" id="IPR009080">
    <property type="entry name" value="tRNAsynth_Ia_anticodon-bd"/>
</dbReference>
<dbReference type="GO" id="GO:0006428">
    <property type="term" value="P:isoleucyl-tRNA aminoacylation"/>
    <property type="evidence" value="ECO:0007669"/>
    <property type="project" value="UniProtKB-UniRule"/>
</dbReference>
<dbReference type="HAMAP" id="MF_02002">
    <property type="entry name" value="Ile_tRNA_synth_type1"/>
    <property type="match status" value="1"/>
</dbReference>
<feature type="binding site" evidence="12">
    <location>
        <position position="587"/>
    </location>
    <ligand>
        <name>L-isoleucyl-5'-AMP</name>
        <dbReference type="ChEBI" id="CHEBI:178002"/>
    </ligand>
</feature>
<dbReference type="Pfam" id="PF08264">
    <property type="entry name" value="Anticodon_1"/>
    <property type="match status" value="1"/>
</dbReference>
<dbReference type="InterPro" id="IPR002301">
    <property type="entry name" value="Ile-tRNA-ligase"/>
</dbReference>
<dbReference type="EMBL" id="REFR01000014">
    <property type="protein sequence ID" value="RMB02655.1"/>
    <property type="molecule type" value="Genomic_DNA"/>
</dbReference>
<feature type="domain" description="Zinc finger FPG/IleRS-type" evidence="14">
    <location>
        <begin position="919"/>
        <end position="944"/>
    </location>
</feature>
<dbReference type="PANTHER" id="PTHR42765">
    <property type="entry name" value="SOLEUCYL-TRNA SYNTHETASE"/>
    <property type="match status" value="1"/>
</dbReference>
<dbReference type="InParanoid" id="A0A3M0C1B0"/>
<dbReference type="GO" id="GO:0005829">
    <property type="term" value="C:cytosol"/>
    <property type="evidence" value="ECO:0007669"/>
    <property type="project" value="TreeGrafter"/>
</dbReference>
<protein>
    <recommendedName>
        <fullName evidence="12">Isoleucine--tRNA ligase</fullName>
        <ecNumber evidence="12">6.1.1.5</ecNumber>
    </recommendedName>
    <alternativeName>
        <fullName evidence="12">Isoleucyl-tRNA synthetase</fullName>
        <shortName evidence="12">IleRS</shortName>
    </alternativeName>
</protein>
<evidence type="ECO:0000256" key="4">
    <source>
        <dbReference type="ARBA" id="ARBA00022723"/>
    </source>
</evidence>
<keyword evidence="6 12" id="KW-0862">Zinc</keyword>
<keyword evidence="9 12" id="KW-0030">Aminoacyl-tRNA synthetase</keyword>
<reference evidence="16 17" key="1">
    <citation type="submission" date="2018-10" db="EMBL/GenBank/DDBJ databases">
        <title>Genomic Encyclopedia of Archaeal and Bacterial Type Strains, Phase II (KMG-II): from individual species to whole genera.</title>
        <authorList>
            <person name="Goeker M."/>
        </authorList>
    </citation>
    <scope>NUCLEOTIDE SEQUENCE [LARGE SCALE GENOMIC DNA]</scope>
    <source>
        <strain evidence="16 17">DSM 25217</strain>
    </source>
</reference>
<dbReference type="InterPro" id="IPR001412">
    <property type="entry name" value="aa-tRNA-synth_I_CS"/>
</dbReference>
<feature type="short sequence motif" description="'KMSKS' region" evidence="12">
    <location>
        <begin position="628"/>
        <end position="632"/>
    </location>
</feature>
<evidence type="ECO:0000256" key="5">
    <source>
        <dbReference type="ARBA" id="ARBA00022741"/>
    </source>
</evidence>
<evidence type="ECO:0000256" key="1">
    <source>
        <dbReference type="ARBA" id="ARBA00006887"/>
    </source>
</evidence>
<dbReference type="GO" id="GO:0002161">
    <property type="term" value="F:aminoacyl-tRNA deacylase activity"/>
    <property type="evidence" value="ECO:0007669"/>
    <property type="project" value="InterPro"/>
</dbReference>
<evidence type="ECO:0000256" key="7">
    <source>
        <dbReference type="ARBA" id="ARBA00022840"/>
    </source>
</evidence>
<dbReference type="FunCoup" id="A0A3M0C1B0">
    <property type="interactions" value="558"/>
</dbReference>
<evidence type="ECO:0000259" key="14">
    <source>
        <dbReference type="Pfam" id="PF06827"/>
    </source>
</evidence>
<keyword evidence="8 12" id="KW-0648">Protein biosynthesis</keyword>
<comment type="function">
    <text evidence="10 12">Catalyzes the attachment of isoleucine to tRNA(Ile). As IleRS can inadvertently accommodate and process structurally similar amino acids such as valine, to avoid such errors it has two additional distinct tRNA(Ile)-dependent editing activities. One activity is designated as 'pretransfer' editing and involves the hydrolysis of activated Val-AMP. The other activity is designated 'posttransfer' editing and involves deacylation of mischarged Val-tRNA(Ile).</text>
</comment>
<evidence type="ECO:0000256" key="9">
    <source>
        <dbReference type="ARBA" id="ARBA00023146"/>
    </source>
</evidence>
<organism evidence="16 17">
    <name type="scientific">Eilatimonas milleporae</name>
    <dbReference type="NCBI Taxonomy" id="911205"/>
    <lineage>
        <taxon>Bacteria</taxon>
        <taxon>Pseudomonadati</taxon>
        <taxon>Pseudomonadota</taxon>
        <taxon>Alphaproteobacteria</taxon>
        <taxon>Kordiimonadales</taxon>
        <taxon>Kordiimonadaceae</taxon>
        <taxon>Eilatimonas</taxon>
    </lineage>
</organism>
<feature type="binding site" evidence="12">
    <location>
        <position position="925"/>
    </location>
    <ligand>
        <name>Zn(2+)</name>
        <dbReference type="ChEBI" id="CHEBI:29105"/>
    </ligand>
</feature>
<dbReference type="NCBIfam" id="TIGR00392">
    <property type="entry name" value="ileS"/>
    <property type="match status" value="1"/>
</dbReference>
<feature type="domain" description="Methionyl/Valyl/Leucyl/Isoleucyl-tRNA synthetase anticodon-binding" evidence="15">
    <location>
        <begin position="710"/>
        <end position="863"/>
    </location>
</feature>
<dbReference type="EC" id="6.1.1.5" evidence="12"/>
<dbReference type="InterPro" id="IPR002300">
    <property type="entry name" value="aa-tRNA-synth_Ia"/>
</dbReference>
<feature type="binding site" evidence="12">
    <location>
        <position position="631"/>
    </location>
    <ligand>
        <name>ATP</name>
        <dbReference type="ChEBI" id="CHEBI:30616"/>
    </ligand>
</feature>
<comment type="cofactor">
    <cofactor evidence="12">
        <name>Zn(2+)</name>
        <dbReference type="ChEBI" id="CHEBI:29105"/>
    </cofactor>
    <text evidence="12">Binds 1 zinc ion per subunit.</text>
</comment>
<dbReference type="GO" id="GO:0004822">
    <property type="term" value="F:isoleucine-tRNA ligase activity"/>
    <property type="evidence" value="ECO:0007669"/>
    <property type="project" value="UniProtKB-UniRule"/>
</dbReference>
<dbReference type="InterPro" id="IPR023585">
    <property type="entry name" value="Ile-tRNA-ligase_type1"/>
</dbReference>
<feature type="binding site" evidence="12">
    <location>
        <position position="922"/>
    </location>
    <ligand>
        <name>Zn(2+)</name>
        <dbReference type="ChEBI" id="CHEBI:29105"/>
    </ligand>
</feature>
<evidence type="ECO:0000313" key="17">
    <source>
        <dbReference type="Proteomes" id="UP000271227"/>
    </source>
</evidence>
<dbReference type="PRINTS" id="PR00984">
    <property type="entry name" value="TRNASYNTHILE"/>
</dbReference>
<dbReference type="PANTHER" id="PTHR42765:SF1">
    <property type="entry name" value="ISOLEUCINE--TRNA LIGASE, MITOCHONDRIAL"/>
    <property type="match status" value="1"/>
</dbReference>
<keyword evidence="4 12" id="KW-0479">Metal-binding</keyword>
<feature type="binding site" evidence="12">
    <location>
        <position position="942"/>
    </location>
    <ligand>
        <name>Zn(2+)</name>
        <dbReference type="ChEBI" id="CHEBI:29105"/>
    </ligand>
</feature>
<comment type="subunit">
    <text evidence="12">Monomer.</text>
</comment>
<evidence type="ECO:0000256" key="10">
    <source>
        <dbReference type="ARBA" id="ARBA00025217"/>
    </source>
</evidence>
<feature type="domain" description="Aminoacyl-tRNA synthetase class Ia" evidence="13">
    <location>
        <begin position="40"/>
        <end position="666"/>
    </location>
</feature>
<comment type="similarity">
    <text evidence="1 12">Belongs to the class-I aminoacyl-tRNA synthetase family. IleS type 1 subfamily.</text>
</comment>
<dbReference type="FunFam" id="3.40.50.620:FF:000042">
    <property type="entry name" value="Isoleucine--tRNA ligase"/>
    <property type="match status" value="1"/>
</dbReference>
<dbReference type="PROSITE" id="PS00178">
    <property type="entry name" value="AA_TRNA_LIGASE_I"/>
    <property type="match status" value="1"/>
</dbReference>
<evidence type="ECO:0000256" key="12">
    <source>
        <dbReference type="HAMAP-Rule" id="MF_02002"/>
    </source>
</evidence>
<dbReference type="GO" id="GO:0005524">
    <property type="term" value="F:ATP binding"/>
    <property type="evidence" value="ECO:0007669"/>
    <property type="project" value="UniProtKB-UniRule"/>
</dbReference>
<dbReference type="SUPFAM" id="SSF47323">
    <property type="entry name" value="Anticodon-binding domain of a subclass of class I aminoacyl-tRNA synthetases"/>
    <property type="match status" value="1"/>
</dbReference>
<dbReference type="GO" id="GO:0008270">
    <property type="term" value="F:zinc ion binding"/>
    <property type="evidence" value="ECO:0007669"/>
    <property type="project" value="UniProtKB-UniRule"/>
</dbReference>
<comment type="domain">
    <text evidence="12">IleRS has two distinct active sites: one for aminoacylation and one for editing. The misactivated valine is translocated from the active site to the editing site, which sterically excludes the correctly activated isoleucine. The single editing site contains two valyl binding pockets, one specific for each substrate (Val-AMP or Val-tRNA(Ile)).</text>
</comment>
<evidence type="ECO:0000256" key="11">
    <source>
        <dbReference type="ARBA" id="ARBA00048359"/>
    </source>
</evidence>
<evidence type="ECO:0000256" key="3">
    <source>
        <dbReference type="ARBA" id="ARBA00022598"/>
    </source>
</evidence>
<evidence type="ECO:0000256" key="2">
    <source>
        <dbReference type="ARBA" id="ARBA00022490"/>
    </source>
</evidence>
<evidence type="ECO:0000256" key="6">
    <source>
        <dbReference type="ARBA" id="ARBA00022833"/>
    </source>
</evidence>
<dbReference type="OrthoDB" id="9810365at2"/>
<dbReference type="Proteomes" id="UP000271227">
    <property type="component" value="Unassembled WGS sequence"/>
</dbReference>
<dbReference type="InterPro" id="IPR010663">
    <property type="entry name" value="Znf_FPG/IleRS"/>
</dbReference>
<accession>A0A3M0C1B0</accession>
<evidence type="ECO:0000259" key="15">
    <source>
        <dbReference type="Pfam" id="PF08264"/>
    </source>
</evidence>
<dbReference type="CDD" id="cd07960">
    <property type="entry name" value="Anticodon_Ia_Ile_BEm"/>
    <property type="match status" value="1"/>
</dbReference>
<keyword evidence="3 12" id="KW-0436">Ligase</keyword>
<dbReference type="InterPro" id="IPR050081">
    <property type="entry name" value="Ile-tRNA_ligase"/>
</dbReference>
<dbReference type="InterPro" id="IPR013155">
    <property type="entry name" value="M/V/L/I-tRNA-synth_anticd-bd"/>
</dbReference>
<proteinExistence type="inferred from homology"/>
<dbReference type="InterPro" id="IPR009008">
    <property type="entry name" value="Val/Leu/Ile-tRNA-synth_edit"/>
</dbReference>
<dbReference type="InterPro" id="IPR033708">
    <property type="entry name" value="Anticodon_Ile_BEm"/>
</dbReference>
<gene>
    <name evidence="12" type="primary">ileS</name>
    <name evidence="16" type="ORF">BXY39_3005</name>
</gene>
<sequence>MAGKPTDTSGAARDYRDTVFLPKTDFPMRAGLPKREPDFLRRWNEQDLYTRLREVAAGRQKFILHDGPPYANGDIHIGHAMNKILKDVIVKSQQMMGRDAPYVPGWDCHGLPIEWKIEEKYRKKKKNKDDVDPVEFRRECRQFAAEWIERQKEQFARLGIFGDWNNPYTTMAYDAEAQIVGELLKFAGQGALYRGSKPVMWSPVEKTALAEAEVEYHDHTSTQIDVAFRVTEAAEPLLDGASIVIWTTTPWTIPGNRAICYGPDLTYVVVRVDEVADGGLAVKGARMVVAEDLLESFAGRADIVAHTVLSRLPGTAFKDAVCAHPWAGYDGADGGYDFDVPLLPGSHVTVEAGTGFVHTAPGHGEDDFEVAHRQFGIEVPFTVAEDGRYYDHVPLVAGHHVYKVADHICGLLTDVQALVARGTLTHSYPHSWRSKAPLIFRNTAQWFISMEKTGLRARALKAIREEVDWFPAGSRNRIDAMVADRPDWVISRQRAWGVPITLFVHKKTGDILQDDAVNARIIEAVRRGGADAWVATPASDFLGNAHAADDYEQVFDILDVWFDSGSTHSFVLEQRDDLAWPADLYLEGSDQHRGWFQSSLLEACGTRGAAPYKGVLTHGFVQDGDGRKMSKSLGNVVAPQKIVEQYGADILRLWVVATDYHEDVRIGDQIIQGQVDAYRKIRNTIRYMLGSLDGFTDAERVTPAEMPELERYILHRLAEMDALVREKASVYDYNPIFHALYQFCIVDLSAFYFDIRKDALYCDRPDALRRRAARTVLDAIFTRLISWFAPILSFTAEEAWLARHGEGADSVHLNLWPETPESWRDEALAGKWRRIRRVRGVVTSALEVMRRDKVIGSSLQASVSVSVTDAADMQAFDGLDPAEIFITSQADIAVGAPGDTAFRKEGTDDIGVVSSVAAGEKCQRCWVVLPEVAEHGALCRRCADAVAAHDDKAA</sequence>
<keyword evidence="17" id="KW-1185">Reference proteome</keyword>
<keyword evidence="7 12" id="KW-0067">ATP-binding</keyword>
<comment type="subcellular location">
    <subcellularLocation>
        <location evidence="12">Cytoplasm</location>
    </subcellularLocation>
</comment>
<dbReference type="SUPFAM" id="SSF50677">
    <property type="entry name" value="ValRS/IleRS/LeuRS editing domain"/>
    <property type="match status" value="1"/>
</dbReference>
<dbReference type="InterPro" id="IPR014729">
    <property type="entry name" value="Rossmann-like_a/b/a_fold"/>
</dbReference>
<comment type="catalytic activity">
    <reaction evidence="11 12">
        <text>tRNA(Ile) + L-isoleucine + ATP = L-isoleucyl-tRNA(Ile) + AMP + diphosphate</text>
        <dbReference type="Rhea" id="RHEA:11060"/>
        <dbReference type="Rhea" id="RHEA-COMP:9666"/>
        <dbReference type="Rhea" id="RHEA-COMP:9695"/>
        <dbReference type="ChEBI" id="CHEBI:30616"/>
        <dbReference type="ChEBI" id="CHEBI:33019"/>
        <dbReference type="ChEBI" id="CHEBI:58045"/>
        <dbReference type="ChEBI" id="CHEBI:78442"/>
        <dbReference type="ChEBI" id="CHEBI:78528"/>
        <dbReference type="ChEBI" id="CHEBI:456215"/>
        <dbReference type="EC" id="6.1.1.5"/>
    </reaction>
</comment>
<name>A0A3M0C1B0_9PROT</name>
<dbReference type="Gene3D" id="1.10.730.20">
    <property type="match status" value="1"/>
</dbReference>
<dbReference type="SUPFAM" id="SSF52374">
    <property type="entry name" value="Nucleotidylyl transferase"/>
    <property type="match status" value="1"/>
</dbReference>
<dbReference type="Pfam" id="PF06827">
    <property type="entry name" value="zf-FPG_IleRS"/>
    <property type="match status" value="1"/>
</dbReference>
<evidence type="ECO:0000313" key="16">
    <source>
        <dbReference type="EMBL" id="RMB02655.1"/>
    </source>
</evidence>
<dbReference type="AlphaFoldDB" id="A0A3M0C1B0"/>
<dbReference type="Gene3D" id="3.40.50.620">
    <property type="entry name" value="HUPs"/>
    <property type="match status" value="2"/>
</dbReference>
<comment type="caution">
    <text evidence="16">The sequence shown here is derived from an EMBL/GenBank/DDBJ whole genome shotgun (WGS) entry which is preliminary data.</text>
</comment>
<dbReference type="RefSeq" id="WP_121939672.1">
    <property type="nucleotide sequence ID" value="NZ_REFR01000014.1"/>
</dbReference>
<keyword evidence="2 12" id="KW-0963">Cytoplasm</keyword>
<feature type="short sequence motif" description="'HIGH' region" evidence="12">
    <location>
        <begin position="69"/>
        <end position="79"/>
    </location>
</feature>
<evidence type="ECO:0000259" key="13">
    <source>
        <dbReference type="Pfam" id="PF00133"/>
    </source>
</evidence>
<dbReference type="Gene3D" id="3.90.740.10">
    <property type="entry name" value="Valyl/Leucyl/Isoleucyl-tRNA synthetase, editing domain"/>
    <property type="match status" value="1"/>
</dbReference>